<dbReference type="InterPro" id="IPR024654">
    <property type="entry name" value="Calcineurin-like_PHP_lpxH"/>
</dbReference>
<dbReference type="Pfam" id="PF12850">
    <property type="entry name" value="Metallophos_2"/>
    <property type="match status" value="1"/>
</dbReference>
<dbReference type="InterPro" id="IPR029052">
    <property type="entry name" value="Metallo-depent_PP-like"/>
</dbReference>
<dbReference type="RefSeq" id="WP_262067905.1">
    <property type="nucleotide sequence ID" value="NZ_JAMXOC010000001.1"/>
</dbReference>
<name>A0ABT1EE72_9FIRM</name>
<evidence type="ECO:0000256" key="2">
    <source>
        <dbReference type="RuleBase" id="RU362039"/>
    </source>
</evidence>
<keyword evidence="5" id="KW-1185">Reference proteome</keyword>
<evidence type="ECO:0000313" key="5">
    <source>
        <dbReference type="Proteomes" id="UP001523565"/>
    </source>
</evidence>
<dbReference type="Proteomes" id="UP001523565">
    <property type="component" value="Unassembled WGS sequence"/>
</dbReference>
<dbReference type="PANTHER" id="PTHR11124">
    <property type="entry name" value="VACUOLAR SORTING PROTEIN VPS29"/>
    <property type="match status" value="1"/>
</dbReference>
<feature type="domain" description="Calcineurin-like phosphoesterase" evidence="3">
    <location>
        <begin position="1"/>
        <end position="146"/>
    </location>
</feature>
<proteinExistence type="inferred from homology"/>
<protein>
    <recommendedName>
        <fullName evidence="2">Phosphoesterase</fullName>
        <ecNumber evidence="2">3.1.4.-</ecNumber>
    </recommendedName>
</protein>
<evidence type="ECO:0000259" key="3">
    <source>
        <dbReference type="Pfam" id="PF12850"/>
    </source>
</evidence>
<dbReference type="Gene3D" id="3.60.21.10">
    <property type="match status" value="1"/>
</dbReference>
<dbReference type="EMBL" id="JAMZFV010000001">
    <property type="protein sequence ID" value="MCP1109004.1"/>
    <property type="molecule type" value="Genomic_DNA"/>
</dbReference>
<comment type="similarity">
    <text evidence="1 2">Belongs to the metallophosphoesterase superfamily. YfcE family.</text>
</comment>
<gene>
    <name evidence="4" type="ORF">NK118_01940</name>
</gene>
<dbReference type="SUPFAM" id="SSF56300">
    <property type="entry name" value="Metallo-dependent phosphatases"/>
    <property type="match status" value="1"/>
</dbReference>
<dbReference type="InterPro" id="IPR000979">
    <property type="entry name" value="Phosphodiesterase_MJ0936/Vps29"/>
</dbReference>
<dbReference type="NCBIfam" id="TIGR00040">
    <property type="entry name" value="yfcE"/>
    <property type="match status" value="1"/>
</dbReference>
<comment type="caution">
    <text evidence="4">The sequence shown here is derived from an EMBL/GenBank/DDBJ whole genome shotgun (WGS) entry which is preliminary data.</text>
</comment>
<organism evidence="4 5">
    <name type="scientific">Ohessyouella blattaphilus</name>
    <dbReference type="NCBI Taxonomy" id="2949333"/>
    <lineage>
        <taxon>Bacteria</taxon>
        <taxon>Bacillati</taxon>
        <taxon>Bacillota</taxon>
        <taxon>Clostridia</taxon>
        <taxon>Lachnospirales</taxon>
        <taxon>Lachnospiraceae</taxon>
        <taxon>Ohessyouella</taxon>
    </lineage>
</organism>
<keyword evidence="2" id="KW-0479">Metal-binding</keyword>
<comment type="cofactor">
    <cofactor evidence="2">
        <name>a divalent metal cation</name>
        <dbReference type="ChEBI" id="CHEBI:60240"/>
    </cofactor>
</comment>
<evidence type="ECO:0000256" key="1">
    <source>
        <dbReference type="ARBA" id="ARBA00008950"/>
    </source>
</evidence>
<reference evidence="4 5" key="1">
    <citation type="journal article" date="2022" name="Genome Biol. Evol.">
        <title>Host diet, physiology and behaviors set the stage for Lachnospiraceae cladogenesis.</title>
        <authorList>
            <person name="Vera-Ponce De Leon A."/>
            <person name="Schneider M."/>
            <person name="Jahnes B.C."/>
            <person name="Sadowski V."/>
            <person name="Camuy-Velez L.A."/>
            <person name="Duan J."/>
            <person name="Sabree Z.L."/>
        </authorList>
    </citation>
    <scope>NUCLEOTIDE SEQUENCE [LARGE SCALE GENOMIC DNA]</scope>
    <source>
        <strain evidence="4 5">PAL227</strain>
    </source>
</reference>
<evidence type="ECO:0000313" key="4">
    <source>
        <dbReference type="EMBL" id="MCP1109004.1"/>
    </source>
</evidence>
<sequence>MKVLIVSDTHKAHNGLKEAIKREAPLDMLIHLGDGEGYEDEIKEMANCPVHIIGGNNDFFCDLAREEEFFICGVHVFITHGHAYFVSLDEERLLAEGRGRGADIIMYGHTHKPSVHEEGATTILNPGSISYPRQEGRKPSYIVMNADLEEKPKFDIKYL</sequence>
<accession>A0ABT1EE72</accession>
<dbReference type="EC" id="3.1.4.-" evidence="2"/>